<dbReference type="AlphaFoldDB" id="Q0V5W9"/>
<dbReference type="PANTHER" id="PTHR31845:SF39">
    <property type="entry name" value="TRANSCRIPTION FACTOR PBCR-RELATED"/>
    <property type="match status" value="1"/>
</dbReference>
<dbReference type="SMART" id="SM00066">
    <property type="entry name" value="GAL4"/>
    <property type="match status" value="1"/>
</dbReference>
<evidence type="ECO:0000256" key="7">
    <source>
        <dbReference type="ARBA" id="ARBA00023242"/>
    </source>
</evidence>
<evidence type="ECO:0000256" key="2">
    <source>
        <dbReference type="ARBA" id="ARBA00022723"/>
    </source>
</evidence>
<dbReference type="GO" id="GO:0008270">
    <property type="term" value="F:zinc ion binding"/>
    <property type="evidence" value="ECO:0007669"/>
    <property type="project" value="InterPro"/>
</dbReference>
<dbReference type="PANTHER" id="PTHR31845">
    <property type="entry name" value="FINGER DOMAIN PROTEIN, PUTATIVE-RELATED"/>
    <property type="match status" value="1"/>
</dbReference>
<evidence type="ECO:0000256" key="6">
    <source>
        <dbReference type="ARBA" id="ARBA00023163"/>
    </source>
</evidence>
<keyword evidence="6" id="KW-0804">Transcription</keyword>
<sequence>MADPIDPRLYASSIPPQNQSYPAQPPNNAGQPYYLSTPTNQQPAHPSQPPLGAALDPALEQTSPRGPERSPDEDEHGEDGEHDGTFTTPGSARAHDDSKRPRACDSCRGLKVRCDQDHPDVSCKRCAKAGRPCITTPPTRKRQKKADSRVAELERKIDALTQTLHAQKSGTPELRHAGGFPPHEGNNIAAGIPAGSYRFGSIGHDWADSAPSGYAAAPPGYGPAQNFQRSPDAKRRKLDGDSHATIPEDMDAIHRDLIEYPDMKRGGKSRINSDHSHINALIDKLMSTEVAERIFLRYVHEICPHFPAVPFPPGTTAAEVREKKPLLFLSLLAGSSHGSAQPLVSQEVQRDLTKVLKDALADIIWRNGEKSLEIVQTLQVAVLWYRPPLHFEQHNFYMMVNCAAVMALDLGLGRKATPNVMKLSIGPFRRYHPNSSSIEARRTFLVKMAHIGEDISVQFCMDDPSAEVIISEPKVIYAMKIFENELQQLKDENAKLGEVDHLQPPFNEDPLLSSPGDQKHVPIGPAHIGALGECLRSTHGILDTILSIQLDILLTLPVIF</sequence>
<name>Q0V5W9_PHANO</name>
<dbReference type="RefSeq" id="XP_001791275.1">
    <property type="nucleotide sequence ID" value="XM_001791223.1"/>
</dbReference>
<reference evidence="12" key="1">
    <citation type="journal article" date="2007" name="Plant Cell">
        <title>Dothideomycete-plant interactions illuminated by genome sequencing and EST analysis of the wheat pathogen Stagonospora nodorum.</title>
        <authorList>
            <person name="Hane J.K."/>
            <person name="Lowe R.G."/>
            <person name="Solomon P.S."/>
            <person name="Tan K.C."/>
            <person name="Schoch C.L."/>
            <person name="Spatafora J.W."/>
            <person name="Crous P.W."/>
            <person name="Kodira C."/>
            <person name="Birren B.W."/>
            <person name="Galagan J.E."/>
            <person name="Torriani S.F."/>
            <person name="McDonald B.A."/>
            <person name="Oliver R.P."/>
        </authorList>
    </citation>
    <scope>NUCLEOTIDE SEQUENCE [LARGE SCALE GENOMIC DNA]</scope>
    <source>
        <strain evidence="12">SN15 / ATCC MYA-4574 / FGSC 10173</strain>
    </source>
</reference>
<dbReference type="CDD" id="cd00067">
    <property type="entry name" value="GAL4"/>
    <property type="match status" value="1"/>
</dbReference>
<feature type="region of interest" description="Disordered" evidence="9">
    <location>
        <begin position="1"/>
        <end position="106"/>
    </location>
</feature>
<dbReference type="PROSITE" id="PS00463">
    <property type="entry name" value="ZN2_CY6_FUNGAL_1"/>
    <property type="match status" value="1"/>
</dbReference>
<evidence type="ECO:0000313" key="11">
    <source>
        <dbReference type="EMBL" id="EAT92090.2"/>
    </source>
</evidence>
<dbReference type="GO" id="GO:0003677">
    <property type="term" value="F:DNA binding"/>
    <property type="evidence" value="ECO:0007669"/>
    <property type="project" value="UniProtKB-KW"/>
</dbReference>
<keyword evidence="4" id="KW-0805">Transcription regulation</keyword>
<accession>Q0V5W9</accession>
<keyword evidence="8" id="KW-0175">Coiled coil</keyword>
<keyword evidence="2" id="KW-0479">Metal-binding</keyword>
<proteinExistence type="predicted"/>
<dbReference type="InterPro" id="IPR001138">
    <property type="entry name" value="Zn2Cys6_DnaBD"/>
</dbReference>
<dbReference type="GO" id="GO:0000981">
    <property type="term" value="F:DNA-binding transcription factor activity, RNA polymerase II-specific"/>
    <property type="evidence" value="ECO:0007669"/>
    <property type="project" value="InterPro"/>
</dbReference>
<dbReference type="InParanoid" id="Q0V5W9"/>
<dbReference type="KEGG" id="pno:SNOG_00595"/>
<keyword evidence="3" id="KW-0862">Zinc</keyword>
<dbReference type="GO" id="GO:0001216">
    <property type="term" value="F:DNA-binding transcription activator activity"/>
    <property type="evidence" value="ECO:0007669"/>
    <property type="project" value="UniProtKB-ARBA"/>
</dbReference>
<feature type="coiled-coil region" evidence="8">
    <location>
        <begin position="143"/>
        <end position="170"/>
    </location>
</feature>
<evidence type="ECO:0000259" key="10">
    <source>
        <dbReference type="PROSITE" id="PS50048"/>
    </source>
</evidence>
<dbReference type="Pfam" id="PF00172">
    <property type="entry name" value="Zn_clus"/>
    <property type="match status" value="1"/>
</dbReference>
<evidence type="ECO:0000313" key="12">
    <source>
        <dbReference type="Proteomes" id="UP000001055"/>
    </source>
</evidence>
<evidence type="ECO:0000256" key="9">
    <source>
        <dbReference type="SAM" id="MobiDB-lite"/>
    </source>
</evidence>
<feature type="domain" description="Zn(2)-C6 fungal-type" evidence="10">
    <location>
        <begin position="103"/>
        <end position="135"/>
    </location>
</feature>
<feature type="region of interest" description="Disordered" evidence="9">
    <location>
        <begin position="217"/>
        <end position="243"/>
    </location>
</feature>
<evidence type="ECO:0000256" key="1">
    <source>
        <dbReference type="ARBA" id="ARBA00004123"/>
    </source>
</evidence>
<dbReference type="CDD" id="cd12148">
    <property type="entry name" value="fungal_TF_MHR"/>
    <property type="match status" value="1"/>
</dbReference>
<dbReference type="HOGENOM" id="CLU_006524_0_2_1"/>
<organism evidence="11 12">
    <name type="scientific">Phaeosphaeria nodorum (strain SN15 / ATCC MYA-4574 / FGSC 10173)</name>
    <name type="common">Glume blotch fungus</name>
    <name type="synonym">Parastagonospora nodorum</name>
    <dbReference type="NCBI Taxonomy" id="321614"/>
    <lineage>
        <taxon>Eukaryota</taxon>
        <taxon>Fungi</taxon>
        <taxon>Dikarya</taxon>
        <taxon>Ascomycota</taxon>
        <taxon>Pezizomycotina</taxon>
        <taxon>Dothideomycetes</taxon>
        <taxon>Pleosporomycetidae</taxon>
        <taxon>Pleosporales</taxon>
        <taxon>Pleosporineae</taxon>
        <taxon>Phaeosphaeriaceae</taxon>
        <taxon>Parastagonospora</taxon>
    </lineage>
</organism>
<feature type="compositionally biased region" description="Basic and acidic residues" evidence="9">
    <location>
        <begin position="93"/>
        <end position="105"/>
    </location>
</feature>
<evidence type="ECO:0000256" key="4">
    <source>
        <dbReference type="ARBA" id="ARBA00023015"/>
    </source>
</evidence>
<keyword evidence="7" id="KW-0539">Nucleus</keyword>
<dbReference type="eggNOG" id="ENOG502QRSG">
    <property type="taxonomic scope" value="Eukaryota"/>
</dbReference>
<dbReference type="FunFam" id="4.10.240.10:FF:000003">
    <property type="entry name" value="C6 transcription factor (Leu3)"/>
    <property type="match status" value="1"/>
</dbReference>
<dbReference type="SUPFAM" id="SSF57701">
    <property type="entry name" value="Zn2/Cys6 DNA-binding domain"/>
    <property type="match status" value="1"/>
</dbReference>
<comment type="subcellular location">
    <subcellularLocation>
        <location evidence="1">Nucleus</location>
    </subcellularLocation>
</comment>
<protein>
    <recommendedName>
        <fullName evidence="10">Zn(2)-C6 fungal-type domain-containing protein</fullName>
    </recommendedName>
</protein>
<dbReference type="GO" id="GO:0005634">
    <property type="term" value="C:nucleus"/>
    <property type="evidence" value="ECO:0007669"/>
    <property type="project" value="UniProtKB-SubCell"/>
</dbReference>
<gene>
    <name evidence="11" type="ORF">SNOG_00595</name>
</gene>
<dbReference type="GeneID" id="5967724"/>
<dbReference type="InterPro" id="IPR051089">
    <property type="entry name" value="prtT"/>
</dbReference>
<evidence type="ECO:0000256" key="5">
    <source>
        <dbReference type="ARBA" id="ARBA00023125"/>
    </source>
</evidence>
<dbReference type="EMBL" id="CH445325">
    <property type="protein sequence ID" value="EAT92090.2"/>
    <property type="molecule type" value="Genomic_DNA"/>
</dbReference>
<dbReference type="Gene3D" id="4.10.240.10">
    <property type="entry name" value="Zn(2)-C6 fungal-type DNA-binding domain"/>
    <property type="match status" value="1"/>
</dbReference>
<keyword evidence="5" id="KW-0238">DNA-binding</keyword>
<evidence type="ECO:0000256" key="8">
    <source>
        <dbReference type="SAM" id="Coils"/>
    </source>
</evidence>
<dbReference type="Proteomes" id="UP000001055">
    <property type="component" value="Unassembled WGS sequence"/>
</dbReference>
<feature type="compositionally biased region" description="Acidic residues" evidence="9">
    <location>
        <begin position="71"/>
        <end position="81"/>
    </location>
</feature>
<dbReference type="InterPro" id="IPR036864">
    <property type="entry name" value="Zn2-C6_fun-type_DNA-bd_sf"/>
</dbReference>
<dbReference type="VEuPathDB" id="FungiDB:JI435_005950"/>
<dbReference type="PROSITE" id="PS50048">
    <property type="entry name" value="ZN2_CY6_FUNGAL_2"/>
    <property type="match status" value="1"/>
</dbReference>
<evidence type="ECO:0000256" key="3">
    <source>
        <dbReference type="ARBA" id="ARBA00022833"/>
    </source>
</evidence>
<feature type="compositionally biased region" description="Polar residues" evidence="9">
    <location>
        <begin position="14"/>
        <end position="45"/>
    </location>
</feature>